<dbReference type="Proteomes" id="UP001221898">
    <property type="component" value="Unassembled WGS sequence"/>
</dbReference>
<reference evidence="2" key="1">
    <citation type="journal article" date="2023" name="Science">
        <title>Genome structures resolve the early diversification of teleost fishes.</title>
        <authorList>
            <person name="Parey E."/>
            <person name="Louis A."/>
            <person name="Montfort J."/>
            <person name="Bouchez O."/>
            <person name="Roques C."/>
            <person name="Iampietro C."/>
            <person name="Lluch J."/>
            <person name="Castinel A."/>
            <person name="Donnadieu C."/>
            <person name="Desvignes T."/>
            <person name="Floi Bucao C."/>
            <person name="Jouanno E."/>
            <person name="Wen M."/>
            <person name="Mejri S."/>
            <person name="Dirks R."/>
            <person name="Jansen H."/>
            <person name="Henkel C."/>
            <person name="Chen W.J."/>
            <person name="Zahm M."/>
            <person name="Cabau C."/>
            <person name="Klopp C."/>
            <person name="Thompson A.W."/>
            <person name="Robinson-Rechavi M."/>
            <person name="Braasch I."/>
            <person name="Lecointre G."/>
            <person name="Bobe J."/>
            <person name="Postlethwait J.H."/>
            <person name="Berthelot C."/>
            <person name="Roest Crollius H."/>
            <person name="Guiguen Y."/>
        </authorList>
    </citation>
    <scope>NUCLEOTIDE SEQUENCE</scope>
    <source>
        <strain evidence="2">NC1722</strain>
    </source>
</reference>
<comment type="caution">
    <text evidence="2">The sequence shown here is derived from an EMBL/GenBank/DDBJ whole genome shotgun (WGS) entry which is preliminary data.</text>
</comment>
<keyword evidence="3" id="KW-1185">Reference proteome</keyword>
<evidence type="ECO:0000256" key="1">
    <source>
        <dbReference type="SAM" id="MobiDB-lite"/>
    </source>
</evidence>
<gene>
    <name evidence="2" type="ORF">AAFF_G00022660</name>
</gene>
<proteinExistence type="predicted"/>
<dbReference type="AlphaFoldDB" id="A0AAD7T5R8"/>
<sequence length="151" mass="16515">MSSRSPDTHPVLASIPISRACQSSPPDSAAICARLAPCLVVPPLLHALSVDPPHHSPATVPPQSHHRSRTSDSPHPEASLQAIPHPLNGYPHAKSRATENREQKALHNARHRPLDNGELIVEHNDSNSSQRRGYGKLYTLAVEEFYIINDC</sequence>
<name>A0AAD7T5R8_9TELE</name>
<organism evidence="2 3">
    <name type="scientific">Aldrovandia affinis</name>
    <dbReference type="NCBI Taxonomy" id="143900"/>
    <lineage>
        <taxon>Eukaryota</taxon>
        <taxon>Metazoa</taxon>
        <taxon>Chordata</taxon>
        <taxon>Craniata</taxon>
        <taxon>Vertebrata</taxon>
        <taxon>Euteleostomi</taxon>
        <taxon>Actinopterygii</taxon>
        <taxon>Neopterygii</taxon>
        <taxon>Teleostei</taxon>
        <taxon>Notacanthiformes</taxon>
        <taxon>Halosauridae</taxon>
        <taxon>Aldrovandia</taxon>
    </lineage>
</organism>
<evidence type="ECO:0000313" key="2">
    <source>
        <dbReference type="EMBL" id="KAJ8414743.1"/>
    </source>
</evidence>
<evidence type="ECO:0000313" key="3">
    <source>
        <dbReference type="Proteomes" id="UP001221898"/>
    </source>
</evidence>
<accession>A0AAD7T5R8</accession>
<feature type="region of interest" description="Disordered" evidence="1">
    <location>
        <begin position="47"/>
        <end position="104"/>
    </location>
</feature>
<dbReference type="EMBL" id="JAINUG010000011">
    <property type="protein sequence ID" value="KAJ8414743.1"/>
    <property type="molecule type" value="Genomic_DNA"/>
</dbReference>
<protein>
    <submittedName>
        <fullName evidence="2">Uncharacterized protein</fullName>
    </submittedName>
</protein>